<protein>
    <submittedName>
        <fullName evidence="3">Uncharacterized protein</fullName>
    </submittedName>
</protein>
<feature type="chain" id="PRO_5037712649" evidence="2">
    <location>
        <begin position="20"/>
        <end position="317"/>
    </location>
</feature>
<dbReference type="EMBL" id="JAFKCZ010000001">
    <property type="protein sequence ID" value="MBN7795202.1"/>
    <property type="molecule type" value="Genomic_DNA"/>
</dbReference>
<dbReference type="RefSeq" id="WP_206558639.1">
    <property type="nucleotide sequence ID" value="NZ_JAFKCZ010000001.1"/>
</dbReference>
<feature type="compositionally biased region" description="Low complexity" evidence="1">
    <location>
        <begin position="307"/>
        <end position="317"/>
    </location>
</feature>
<gene>
    <name evidence="3" type="ORF">JYP50_01280</name>
</gene>
<proteinExistence type="predicted"/>
<feature type="region of interest" description="Disordered" evidence="1">
    <location>
        <begin position="298"/>
        <end position="317"/>
    </location>
</feature>
<keyword evidence="4" id="KW-1185">Reference proteome</keyword>
<reference evidence="3" key="1">
    <citation type="submission" date="2021-02" db="EMBL/GenBank/DDBJ databases">
        <title>PHA producing bacteria isolated from coastal sediment in Guangdong, Shenzhen.</title>
        <authorList>
            <person name="Zheng W."/>
            <person name="Yu S."/>
            <person name="Huang Y."/>
        </authorList>
    </citation>
    <scope>NUCLEOTIDE SEQUENCE</scope>
    <source>
        <strain evidence="3">TN14-10</strain>
    </source>
</reference>
<comment type="caution">
    <text evidence="3">The sequence shown here is derived from an EMBL/GenBank/DDBJ whole genome shotgun (WGS) entry which is preliminary data.</text>
</comment>
<evidence type="ECO:0000256" key="1">
    <source>
        <dbReference type="SAM" id="MobiDB-lite"/>
    </source>
</evidence>
<feature type="compositionally biased region" description="Polar residues" evidence="1">
    <location>
        <begin position="50"/>
        <end position="64"/>
    </location>
</feature>
<evidence type="ECO:0000256" key="2">
    <source>
        <dbReference type="SAM" id="SignalP"/>
    </source>
</evidence>
<accession>A0A939DCS5</accession>
<feature type="signal peptide" evidence="2">
    <location>
        <begin position="1"/>
        <end position="19"/>
    </location>
</feature>
<organism evidence="3 4">
    <name type="scientific">Parahaliea mediterranea</name>
    <dbReference type="NCBI Taxonomy" id="651086"/>
    <lineage>
        <taxon>Bacteria</taxon>
        <taxon>Pseudomonadati</taxon>
        <taxon>Pseudomonadota</taxon>
        <taxon>Gammaproteobacteria</taxon>
        <taxon>Cellvibrionales</taxon>
        <taxon>Halieaceae</taxon>
        <taxon>Parahaliea</taxon>
    </lineage>
</organism>
<name>A0A939DCS5_9GAMM</name>
<evidence type="ECO:0000313" key="4">
    <source>
        <dbReference type="Proteomes" id="UP000664303"/>
    </source>
</evidence>
<sequence length="317" mass="34217">MKRIVFAGSILLYSSFSPAGVFDDILDSAKDVIKETSDAVMNSAGDAVTKSATDGINGSDTVQSEPAPDVAQEASPATVQSEPAPDKAHETSPAASQRPSQVVDSAGGPYDILGIRLGMTVEEVQQVLAATDQGYEITVISSSALNDRDSRLLLKDQEYPLMLRAQKAEERMDIALSAPPKGGRAYLVKRSITFSEPVATQTIVDSLHSKYGSSVESVPPNYYNWSRSARTKVSSCRPSPDISAPNPMGRVGECGEVVIGRIDLNRDQAVSSLEITLYNGGLHQNHFEQTMEYKKRLAQEEKEKAQQKAQQQSAPVL</sequence>
<keyword evidence="2" id="KW-0732">Signal</keyword>
<dbReference type="Proteomes" id="UP000664303">
    <property type="component" value="Unassembled WGS sequence"/>
</dbReference>
<evidence type="ECO:0000313" key="3">
    <source>
        <dbReference type="EMBL" id="MBN7795202.1"/>
    </source>
</evidence>
<feature type="compositionally biased region" description="Polar residues" evidence="1">
    <location>
        <begin position="93"/>
        <end position="103"/>
    </location>
</feature>
<dbReference type="AlphaFoldDB" id="A0A939DCS5"/>
<feature type="region of interest" description="Disordered" evidence="1">
    <location>
        <begin position="49"/>
        <end position="105"/>
    </location>
</feature>